<organism evidence="1 2">
    <name type="scientific">Stentor coeruleus</name>
    <dbReference type="NCBI Taxonomy" id="5963"/>
    <lineage>
        <taxon>Eukaryota</taxon>
        <taxon>Sar</taxon>
        <taxon>Alveolata</taxon>
        <taxon>Ciliophora</taxon>
        <taxon>Postciliodesmatophora</taxon>
        <taxon>Heterotrichea</taxon>
        <taxon>Heterotrichida</taxon>
        <taxon>Stentoridae</taxon>
        <taxon>Stentor</taxon>
    </lineage>
</organism>
<proteinExistence type="predicted"/>
<dbReference type="EMBL" id="MPUH01000163">
    <property type="protein sequence ID" value="OMJ87974.1"/>
    <property type="molecule type" value="Genomic_DNA"/>
</dbReference>
<reference evidence="1 2" key="1">
    <citation type="submission" date="2016-11" db="EMBL/GenBank/DDBJ databases">
        <title>The macronuclear genome of Stentor coeruleus: a giant cell with tiny introns.</title>
        <authorList>
            <person name="Slabodnick M."/>
            <person name="Ruby J.G."/>
            <person name="Reiff S.B."/>
            <person name="Swart E.C."/>
            <person name="Gosai S."/>
            <person name="Prabakaran S."/>
            <person name="Witkowska E."/>
            <person name="Larue G.E."/>
            <person name="Fisher S."/>
            <person name="Freeman R.M."/>
            <person name="Gunawardena J."/>
            <person name="Chu W."/>
            <person name="Stover N.A."/>
            <person name="Gregory B.D."/>
            <person name="Nowacki M."/>
            <person name="Derisi J."/>
            <person name="Roy S.W."/>
            <person name="Marshall W.F."/>
            <person name="Sood P."/>
        </authorList>
    </citation>
    <scope>NUCLEOTIDE SEQUENCE [LARGE SCALE GENOMIC DNA]</scope>
    <source>
        <strain evidence="1">WM001</strain>
    </source>
</reference>
<keyword evidence="2" id="KW-1185">Reference proteome</keyword>
<evidence type="ECO:0000313" key="2">
    <source>
        <dbReference type="Proteomes" id="UP000187209"/>
    </source>
</evidence>
<evidence type="ECO:0000313" key="1">
    <source>
        <dbReference type="EMBL" id="OMJ87974.1"/>
    </source>
</evidence>
<protein>
    <submittedName>
        <fullName evidence="1">Uncharacterized protein</fullName>
    </submittedName>
</protein>
<dbReference type="AlphaFoldDB" id="A0A1R2CG42"/>
<comment type="caution">
    <text evidence="1">The sequence shown here is derived from an EMBL/GenBank/DDBJ whole genome shotgun (WGS) entry which is preliminary data.</text>
</comment>
<accession>A0A1R2CG42</accession>
<dbReference type="Proteomes" id="UP000187209">
    <property type="component" value="Unassembled WGS sequence"/>
</dbReference>
<name>A0A1R2CG42_9CILI</name>
<sequence length="231" mass="26776">MDYFKDLSPVNSKIKISKDHIVETRYASYERANDYIKHITKVFDTTLQKSAEYDSSCVESLNFKAKLPQIDGKYKISCFPNVHISKEITNKIAMINAYCNLSELKISKSKFRPKSTIFSDPPLPKKSPEKEYHVNYTSRSKNYCHKCNYSETNCQCRSLSPKLKNYFPVPKIPLSPKLVRKIDTKPPFVIRSMNNSHLLINKKKKNFFSQSLEDQSPSISPVKFKTFSSDY</sequence>
<gene>
    <name evidence="1" type="ORF">SteCoe_10214</name>
</gene>